<dbReference type="Gene3D" id="3.90.1530.30">
    <property type="match status" value="1"/>
</dbReference>
<dbReference type="InterPro" id="IPR041468">
    <property type="entry name" value="HTH_ParB/Spo0J"/>
</dbReference>
<dbReference type="InterPro" id="IPR027417">
    <property type="entry name" value="P-loop_NTPase"/>
</dbReference>
<dbReference type="PANTHER" id="PTHR33375">
    <property type="entry name" value="CHROMOSOME-PARTITIONING PROTEIN PARB-RELATED"/>
    <property type="match status" value="1"/>
</dbReference>
<dbReference type="AlphaFoldDB" id="A0A412X2H8"/>
<dbReference type="Pfam" id="PF17762">
    <property type="entry name" value="HTH_ParB"/>
    <property type="match status" value="1"/>
</dbReference>
<dbReference type="InterPro" id="IPR004437">
    <property type="entry name" value="ParB/RepB/Spo0J"/>
</dbReference>
<dbReference type="Gene3D" id="3.40.50.300">
    <property type="entry name" value="P-loop containing nucleotide triphosphate hydrolases"/>
    <property type="match status" value="1"/>
</dbReference>
<feature type="region of interest" description="Disordered" evidence="4">
    <location>
        <begin position="875"/>
        <end position="901"/>
    </location>
</feature>
<evidence type="ECO:0000256" key="3">
    <source>
        <dbReference type="SAM" id="Coils"/>
    </source>
</evidence>
<gene>
    <name evidence="6" type="ORF">DWW18_06655</name>
</gene>
<feature type="domain" description="ParB-like N-terminal" evidence="5">
    <location>
        <begin position="333"/>
        <end position="430"/>
    </location>
</feature>
<evidence type="ECO:0000256" key="1">
    <source>
        <dbReference type="ARBA" id="ARBA00006295"/>
    </source>
</evidence>
<name>A0A412X2H8_9BACT</name>
<protein>
    <submittedName>
        <fullName evidence="6">ParB/RepB/Spo0J family partition protein</fullName>
    </submittedName>
</protein>
<dbReference type="Proteomes" id="UP000283589">
    <property type="component" value="Unassembled WGS sequence"/>
</dbReference>
<dbReference type="PANTHER" id="PTHR33375:SF7">
    <property type="entry name" value="CHROMOSOME 2-PARTITIONING PROTEIN PARB-RELATED"/>
    <property type="match status" value="1"/>
</dbReference>
<dbReference type="NCBIfam" id="TIGR00180">
    <property type="entry name" value="parB_part"/>
    <property type="match status" value="1"/>
</dbReference>
<dbReference type="SUPFAM" id="SSF109709">
    <property type="entry name" value="KorB DNA-binding domain-like"/>
    <property type="match status" value="1"/>
</dbReference>
<dbReference type="InterPro" id="IPR050336">
    <property type="entry name" value="Chromosome_partition/occlusion"/>
</dbReference>
<dbReference type="InterPro" id="IPR003115">
    <property type="entry name" value="ParB_N"/>
</dbReference>
<dbReference type="SMART" id="SM00470">
    <property type="entry name" value="ParB"/>
    <property type="match status" value="1"/>
</dbReference>
<comment type="similarity">
    <text evidence="1">Belongs to the ParB family.</text>
</comment>
<sequence>MEKTDETIPSREELAVFIEEAAVSVTNNYEEAPAVLMVDDAVIGTLGNFSASIGKAKSKKTFNVSAIAASALSGRTVLRYRSMFPENKRKILYIDTEQGRHHCQQVLKRILRLAEMPDDKVPENLIMLSLRKFAPRVRLLIVEEAIGTTPDLGLVIIDGIRDFLYDINSSSESTEVISKFMQWTDDKQIHIHTVLHQNKNDEHARGHIGTELNNKAETILQVEVDKDDKAISVVEAVHIRDRDFEPFAFRINEDVLPELVESYLSKEKKSGRPTKEPFDPQREIPENVHRAAVDAAFANGNIGSYDDYLERLKEAYGLHNVKLGYNKAVKVATFLGNRQMVIKEGKNYILNPEPRKNFDVASLAELAESIRQQGVLQPIGVRPIAENRFEIIFGERRYRASLMAGLEEIPAIVLNVSDETAEEMAVTENLQRKDVTPIEEANAYQRLIESGRHDIQSLAMQFGKNETYIRTRLKFVSLIPEIAELLEKDEITISVASEICRYGEDIQREVFDKHLKEGIMFGSWRGMKATEVAKNIERHFTTDLERYNFDKTLCLSCPHNTNNMTLFCEGTCGKCANKGCLDEMNAAFLTEKAIETIKAYPALSLSHDAYCYNADAVNRLKEMGYEVVALQCRYKDYPTLPEEPEAGEYDTEDEYKEAKVEYEQDMNDYMEEGKELVRRAEVGEISLFARIGNEDIVKCYVENSMMNAVSGQQAGQEQLSPIEKLDKQDKRNKEIAREKTVEDTKKQILEVDMTETKFGADEEKMIYFFLLSSLRKEHFAAVGIEGEHSPYLSNEDKTNIVANLTPKAKAVIRRDFLIENFKNAYGSNAIADMLLEFAGKHMPERLADIENGHNEVYEKRHQRIEEKKAVLLVQEQAKQEAEQTEADADNEKQPQSQEVAA</sequence>
<evidence type="ECO:0000259" key="5">
    <source>
        <dbReference type="SMART" id="SM00470"/>
    </source>
</evidence>
<dbReference type="EMBL" id="QRZA01000006">
    <property type="protein sequence ID" value="RGV34775.1"/>
    <property type="molecule type" value="Genomic_DNA"/>
</dbReference>
<evidence type="ECO:0000256" key="2">
    <source>
        <dbReference type="ARBA" id="ARBA00023125"/>
    </source>
</evidence>
<dbReference type="InterPro" id="IPR036086">
    <property type="entry name" value="ParB/Sulfiredoxin_sf"/>
</dbReference>
<dbReference type="CDD" id="cd16393">
    <property type="entry name" value="SPO0J_N"/>
    <property type="match status" value="1"/>
</dbReference>
<keyword evidence="3" id="KW-0175">Coiled coil</keyword>
<dbReference type="SUPFAM" id="SSF110849">
    <property type="entry name" value="ParB/Sulfiredoxin"/>
    <property type="match status" value="1"/>
</dbReference>
<dbReference type="Pfam" id="PF02195">
    <property type="entry name" value="ParB_N"/>
    <property type="match status" value="1"/>
</dbReference>
<proteinExistence type="inferred from homology"/>
<organism evidence="6 7">
    <name type="scientific">Butyricimonas virosa</name>
    <dbReference type="NCBI Taxonomy" id="544645"/>
    <lineage>
        <taxon>Bacteria</taxon>
        <taxon>Pseudomonadati</taxon>
        <taxon>Bacteroidota</taxon>
        <taxon>Bacteroidia</taxon>
        <taxon>Bacteroidales</taxon>
        <taxon>Odoribacteraceae</taxon>
        <taxon>Butyricimonas</taxon>
    </lineage>
</organism>
<dbReference type="Gene3D" id="1.10.10.2830">
    <property type="match status" value="1"/>
</dbReference>
<dbReference type="GO" id="GO:0003677">
    <property type="term" value="F:DNA binding"/>
    <property type="evidence" value="ECO:0007669"/>
    <property type="project" value="UniProtKB-KW"/>
</dbReference>
<dbReference type="GO" id="GO:0007059">
    <property type="term" value="P:chromosome segregation"/>
    <property type="evidence" value="ECO:0007669"/>
    <property type="project" value="TreeGrafter"/>
</dbReference>
<evidence type="ECO:0000313" key="6">
    <source>
        <dbReference type="EMBL" id="RGV34775.1"/>
    </source>
</evidence>
<evidence type="ECO:0000256" key="4">
    <source>
        <dbReference type="SAM" id="MobiDB-lite"/>
    </source>
</evidence>
<dbReference type="Pfam" id="PF13481">
    <property type="entry name" value="AAA_25"/>
    <property type="match status" value="1"/>
</dbReference>
<reference evidence="6 7" key="1">
    <citation type="submission" date="2018-08" db="EMBL/GenBank/DDBJ databases">
        <title>A genome reference for cultivated species of the human gut microbiota.</title>
        <authorList>
            <person name="Zou Y."/>
            <person name="Xue W."/>
            <person name="Luo G."/>
        </authorList>
    </citation>
    <scope>NUCLEOTIDE SEQUENCE [LARGE SCALE GENOMIC DNA]</scope>
    <source>
        <strain evidence="6 7">AF14-49</strain>
    </source>
</reference>
<evidence type="ECO:0000313" key="7">
    <source>
        <dbReference type="Proteomes" id="UP000283589"/>
    </source>
</evidence>
<dbReference type="GO" id="GO:0005694">
    <property type="term" value="C:chromosome"/>
    <property type="evidence" value="ECO:0007669"/>
    <property type="project" value="TreeGrafter"/>
</dbReference>
<dbReference type="FunFam" id="3.90.1530.30:FF:000001">
    <property type="entry name" value="Chromosome partitioning protein ParB"/>
    <property type="match status" value="1"/>
</dbReference>
<comment type="caution">
    <text evidence="6">The sequence shown here is derived from an EMBL/GenBank/DDBJ whole genome shotgun (WGS) entry which is preliminary data.</text>
</comment>
<feature type="coiled-coil region" evidence="3">
    <location>
        <begin position="652"/>
        <end position="679"/>
    </location>
</feature>
<keyword evidence="2" id="KW-0238">DNA-binding</keyword>
<accession>A0A412X2H8</accession>